<dbReference type="OrthoDB" id="9792276at2"/>
<dbReference type="Proteomes" id="UP000004662">
    <property type="component" value="Chromosome"/>
</dbReference>
<evidence type="ECO:0000256" key="1">
    <source>
        <dbReference type="ARBA" id="ARBA00022485"/>
    </source>
</evidence>
<comment type="similarity">
    <text evidence="8">Belongs to the radical SAM superfamily. 7-carboxy-7-deazaguanine synthase family.</text>
</comment>
<keyword evidence="7 8" id="KW-0456">Lyase</keyword>
<dbReference type="InterPro" id="IPR024924">
    <property type="entry name" value="7-CO-7-deazaguanine_synth-like"/>
</dbReference>
<dbReference type="InterPro" id="IPR007197">
    <property type="entry name" value="rSAM"/>
</dbReference>
<proteinExistence type="inferred from homology"/>
<dbReference type="PANTHER" id="PTHR42836">
    <property type="entry name" value="7-CARBOXY-7-DEAZAGUANINE SYNTHASE"/>
    <property type="match status" value="1"/>
</dbReference>
<name>G7QC34_9BACT</name>
<keyword evidence="4 8" id="KW-0460">Magnesium</keyword>
<dbReference type="GO" id="GO:1904047">
    <property type="term" value="F:S-adenosyl-L-methionine binding"/>
    <property type="evidence" value="ECO:0007669"/>
    <property type="project" value="UniProtKB-UniRule"/>
</dbReference>
<dbReference type="SFLD" id="SFLDS00029">
    <property type="entry name" value="Radical_SAM"/>
    <property type="match status" value="1"/>
</dbReference>
<dbReference type="GO" id="GO:0000287">
    <property type="term" value="F:magnesium ion binding"/>
    <property type="evidence" value="ECO:0007669"/>
    <property type="project" value="UniProtKB-UniRule"/>
</dbReference>
<gene>
    <name evidence="8" type="primary">queE</name>
    <name evidence="10" type="ORF">DFW101_3482</name>
</gene>
<dbReference type="HOGENOM" id="CLU_066739_2_0_7"/>
<evidence type="ECO:0000256" key="6">
    <source>
        <dbReference type="ARBA" id="ARBA00023014"/>
    </source>
</evidence>
<dbReference type="Gene3D" id="3.20.20.70">
    <property type="entry name" value="Aldolase class I"/>
    <property type="match status" value="1"/>
</dbReference>
<evidence type="ECO:0000256" key="2">
    <source>
        <dbReference type="ARBA" id="ARBA00022691"/>
    </source>
</evidence>
<comment type="function">
    <text evidence="8">Catalyzes the complex heterocyclic radical-mediated conversion of 6-carboxy-5,6,7,8-tetrahydropterin (CPH4) to 7-carboxy-7-deazaguanine (CDG), a step common to the biosynthetic pathways of all 7-deazapurine-containing compounds.</text>
</comment>
<accession>G7QC34</accession>
<sequence length="211" mass="22947">MSLRVHEIFASIQGESSFAGWPCAFLRLSGCNLDCVWCDTRYAAASFVEMTVPEAAAALLASGLPLVELTGGEPLLAPELPALARALLDAGATVLVETNGSRDIAVLDPRAIAILDIKCPGSGMEGRNDYRNLDRLRPRDEVKFVLAGRDDYRFALDVAKRVWDRHTVHLSPVTGSLDPAELAGWMVADRVRARLGLQLHKTIWSPEARGV</sequence>
<keyword evidence="6 8" id="KW-0411">Iron-sulfur</keyword>
<evidence type="ECO:0000256" key="3">
    <source>
        <dbReference type="ARBA" id="ARBA00022723"/>
    </source>
</evidence>
<dbReference type="HAMAP" id="MF_00917">
    <property type="entry name" value="QueE"/>
    <property type="match status" value="1"/>
</dbReference>
<keyword evidence="1 8" id="KW-0004">4Fe-4S</keyword>
<feature type="binding site" evidence="8">
    <location>
        <position position="31"/>
    </location>
    <ligand>
        <name>[4Fe-4S] cluster</name>
        <dbReference type="ChEBI" id="CHEBI:49883"/>
        <note>4Fe-4S-S-AdoMet</note>
    </ligand>
</feature>
<feature type="binding site" evidence="8">
    <location>
        <position position="72"/>
    </location>
    <ligand>
        <name>S-adenosyl-L-methionine</name>
        <dbReference type="ChEBI" id="CHEBI:59789"/>
    </ligand>
</feature>
<reference evidence="11" key="1">
    <citation type="journal article" date="2015" name="Genome Announc.">
        <title>High-Quality Draft Genome Sequence of Desulfovibrio carbinoliphilus FW-101-2B, an Organic Acid-Oxidizing Sulfate-Reducing Bacterium Isolated from Uranium(VI)-Contaminated Groundwater.</title>
        <authorList>
            <person name="Ramsay B.D."/>
            <person name="Hwang C."/>
            <person name="Woo H.L."/>
            <person name="Carroll S.L."/>
            <person name="Lucas S."/>
            <person name="Han J."/>
            <person name="Lapidus A.L."/>
            <person name="Cheng J.F."/>
            <person name="Goodwin L.A."/>
            <person name="Pitluck S."/>
            <person name="Peters L."/>
            <person name="Chertkov O."/>
            <person name="Held B."/>
            <person name="Detter J.C."/>
            <person name="Han C.S."/>
            <person name="Tapia R."/>
            <person name="Land M.L."/>
            <person name="Hauser L.J."/>
            <person name="Kyrpides N.C."/>
            <person name="Ivanova N.N."/>
            <person name="Mikhailova N."/>
            <person name="Pagani I."/>
            <person name="Woyke T."/>
            <person name="Arkin A.P."/>
            <person name="Dehal P."/>
            <person name="Chivian D."/>
            <person name="Criddle C.S."/>
            <person name="Wu W."/>
            <person name="Chakraborty R."/>
            <person name="Hazen T.C."/>
            <person name="Fields M.W."/>
        </authorList>
    </citation>
    <scope>NUCLEOTIDE SEQUENCE [LARGE SCALE GENOMIC DNA]</scope>
    <source>
        <strain evidence="11">FW-101-2B</strain>
    </source>
</reference>
<evidence type="ECO:0000256" key="8">
    <source>
        <dbReference type="HAMAP-Rule" id="MF_00917"/>
    </source>
</evidence>
<feature type="binding site" evidence="8">
    <location>
        <position position="40"/>
    </location>
    <ligand>
        <name>Mg(2+)</name>
        <dbReference type="ChEBI" id="CHEBI:18420"/>
    </ligand>
</feature>
<dbReference type="GO" id="GO:0008616">
    <property type="term" value="P:tRNA queuosine(34) biosynthetic process"/>
    <property type="evidence" value="ECO:0007669"/>
    <property type="project" value="UniProtKB-UniRule"/>
</dbReference>
<keyword evidence="8" id="KW-0671">Queuosine biosynthesis</keyword>
<protein>
    <recommendedName>
        <fullName evidence="8">7-carboxy-7-deazaguanine synthase</fullName>
        <shortName evidence="8">CDG synthase</shortName>
        <ecNumber evidence="8">4.3.99.3</ecNumber>
    </recommendedName>
    <alternativeName>
        <fullName evidence="8">Queuosine biosynthesis protein QueE</fullName>
    </alternativeName>
</protein>
<comment type="cofactor">
    <cofactor evidence="8">
        <name>[4Fe-4S] cluster</name>
        <dbReference type="ChEBI" id="CHEBI:49883"/>
    </cofactor>
    <text evidence="8">Binds 1 [4Fe-4S] cluster. The cluster is coordinated with 3 cysteines and an exchangeable S-adenosyl-L-methionine.</text>
</comment>
<dbReference type="CDD" id="cd01335">
    <property type="entry name" value="Radical_SAM"/>
    <property type="match status" value="1"/>
</dbReference>
<dbReference type="STRING" id="694327.DFW101_3482"/>
<dbReference type="RefSeq" id="WP_009182804.1">
    <property type="nucleotide sequence ID" value="NZ_CM001368.1"/>
</dbReference>
<evidence type="ECO:0000259" key="9">
    <source>
        <dbReference type="PROSITE" id="PS51918"/>
    </source>
</evidence>
<comment type="catalytic activity">
    <reaction evidence="8">
        <text>6-carboxy-5,6,7,8-tetrahydropterin + H(+) = 7-carboxy-7-carbaguanine + NH4(+)</text>
        <dbReference type="Rhea" id="RHEA:27974"/>
        <dbReference type="ChEBI" id="CHEBI:15378"/>
        <dbReference type="ChEBI" id="CHEBI:28938"/>
        <dbReference type="ChEBI" id="CHEBI:61032"/>
        <dbReference type="ChEBI" id="CHEBI:61036"/>
        <dbReference type="EC" id="4.3.99.3"/>
    </reaction>
</comment>
<evidence type="ECO:0000256" key="7">
    <source>
        <dbReference type="ARBA" id="ARBA00023239"/>
    </source>
</evidence>
<dbReference type="PIRSF" id="PIRSF000370">
    <property type="entry name" value="QueE"/>
    <property type="match status" value="1"/>
</dbReference>
<feature type="binding site" evidence="8">
    <location>
        <position position="70"/>
    </location>
    <ligand>
        <name>substrate</name>
    </ligand>
</feature>
<keyword evidence="11" id="KW-1185">Reference proteome</keyword>
<evidence type="ECO:0000256" key="4">
    <source>
        <dbReference type="ARBA" id="ARBA00022842"/>
    </source>
</evidence>
<dbReference type="UniPathway" id="UPA00391"/>
<dbReference type="AlphaFoldDB" id="G7QC34"/>
<comment type="cofactor">
    <cofactor evidence="8">
        <name>S-adenosyl-L-methionine</name>
        <dbReference type="ChEBI" id="CHEBI:59789"/>
    </cofactor>
    <text evidence="8">Binds 1 S-adenosyl-L-methionine per subunit.</text>
</comment>
<feature type="binding site" evidence="8">
    <location>
        <position position="27"/>
    </location>
    <ligand>
        <name>substrate</name>
    </ligand>
</feature>
<feature type="binding site" evidence="8">
    <location>
        <begin position="12"/>
        <end position="14"/>
    </location>
    <ligand>
        <name>substrate</name>
    </ligand>
</feature>
<keyword evidence="5 8" id="KW-0408">Iron</keyword>
<feature type="domain" description="Radical SAM core" evidence="9">
    <location>
        <begin position="18"/>
        <end position="207"/>
    </location>
</feature>
<dbReference type="GO" id="GO:0051539">
    <property type="term" value="F:4 iron, 4 sulfur cluster binding"/>
    <property type="evidence" value="ECO:0007669"/>
    <property type="project" value="UniProtKB-UniRule"/>
</dbReference>
<comment type="caution">
    <text evidence="8">Lacks conserved residue(s) required for the propagation of feature annotation.</text>
</comment>
<feature type="binding site" evidence="8">
    <location>
        <begin position="37"/>
        <end position="39"/>
    </location>
    <ligand>
        <name>S-adenosyl-L-methionine</name>
        <dbReference type="ChEBI" id="CHEBI:59789"/>
    </ligand>
</feature>
<keyword evidence="3 8" id="KW-0479">Metal-binding</keyword>
<evidence type="ECO:0000313" key="11">
    <source>
        <dbReference type="Proteomes" id="UP000004662"/>
    </source>
</evidence>
<dbReference type="EMBL" id="CM001368">
    <property type="protein sequence ID" value="EHJ49480.1"/>
    <property type="molecule type" value="Genomic_DNA"/>
</dbReference>
<comment type="subunit">
    <text evidence="8">Homodimer.</text>
</comment>
<feature type="binding site" evidence="8">
    <location>
        <position position="35"/>
    </location>
    <ligand>
        <name>[4Fe-4S] cluster</name>
        <dbReference type="ChEBI" id="CHEBI:49883"/>
        <note>4Fe-4S-S-AdoMet</note>
    </ligand>
</feature>
<comment type="cofactor">
    <cofactor evidence="8">
        <name>Mg(2+)</name>
        <dbReference type="ChEBI" id="CHEBI:18420"/>
    </cofactor>
</comment>
<feature type="binding site" evidence="8">
    <location>
        <position position="38"/>
    </location>
    <ligand>
        <name>[4Fe-4S] cluster</name>
        <dbReference type="ChEBI" id="CHEBI:49883"/>
        <note>4Fe-4S-S-AdoMet</note>
    </ligand>
</feature>
<dbReference type="eggNOG" id="COG0602">
    <property type="taxonomic scope" value="Bacteria"/>
</dbReference>
<dbReference type="SUPFAM" id="SSF102114">
    <property type="entry name" value="Radical SAM enzymes"/>
    <property type="match status" value="1"/>
</dbReference>
<keyword evidence="2 8" id="KW-0949">S-adenosyl-L-methionine</keyword>
<dbReference type="EC" id="4.3.99.3" evidence="8"/>
<dbReference type="PANTHER" id="PTHR42836:SF1">
    <property type="entry name" value="7-CARBOXY-7-DEAZAGUANINE SYNTHASE"/>
    <property type="match status" value="1"/>
</dbReference>
<dbReference type="InterPro" id="IPR058240">
    <property type="entry name" value="rSAM_sf"/>
</dbReference>
<comment type="pathway">
    <text evidence="8">Purine metabolism; 7-cyano-7-deazaguanine biosynthesis.</text>
</comment>
<dbReference type="Pfam" id="PF04055">
    <property type="entry name" value="Radical_SAM"/>
    <property type="match status" value="1"/>
</dbReference>
<dbReference type="PROSITE" id="PS51918">
    <property type="entry name" value="RADICAL_SAM"/>
    <property type="match status" value="1"/>
</dbReference>
<evidence type="ECO:0000256" key="5">
    <source>
        <dbReference type="ARBA" id="ARBA00023004"/>
    </source>
</evidence>
<organism evidence="10 11">
    <name type="scientific">Solidesulfovibrio carbinoliphilus subsp. oakridgensis</name>
    <dbReference type="NCBI Taxonomy" id="694327"/>
    <lineage>
        <taxon>Bacteria</taxon>
        <taxon>Pseudomonadati</taxon>
        <taxon>Thermodesulfobacteriota</taxon>
        <taxon>Desulfovibrionia</taxon>
        <taxon>Desulfovibrionales</taxon>
        <taxon>Desulfovibrionaceae</taxon>
        <taxon>Solidesulfovibrio</taxon>
    </lineage>
</organism>
<dbReference type="GO" id="GO:0016840">
    <property type="term" value="F:carbon-nitrogen lyase activity"/>
    <property type="evidence" value="ECO:0007669"/>
    <property type="project" value="UniProtKB-UniRule"/>
</dbReference>
<evidence type="ECO:0000313" key="10">
    <source>
        <dbReference type="EMBL" id="EHJ49480.1"/>
    </source>
</evidence>
<dbReference type="InterPro" id="IPR013785">
    <property type="entry name" value="Aldolase_TIM"/>
</dbReference>